<evidence type="ECO:0000313" key="4">
    <source>
        <dbReference type="EMBL" id="PAV20982.1"/>
    </source>
</evidence>
<feature type="transmembrane region" description="Helical" evidence="3">
    <location>
        <begin position="83"/>
        <end position="105"/>
    </location>
</feature>
<evidence type="ECO:0000256" key="2">
    <source>
        <dbReference type="SAM" id="MobiDB-lite"/>
    </source>
</evidence>
<dbReference type="InParanoid" id="A0A286UN42"/>
<dbReference type="Proteomes" id="UP000217199">
    <property type="component" value="Unassembled WGS sequence"/>
</dbReference>
<gene>
    <name evidence="4" type="ORF">PNOK_0360900</name>
</gene>
<comment type="caution">
    <text evidence="4">The sequence shown here is derived from an EMBL/GenBank/DDBJ whole genome shotgun (WGS) entry which is preliminary data.</text>
</comment>
<evidence type="ECO:0000256" key="3">
    <source>
        <dbReference type="SAM" id="Phobius"/>
    </source>
</evidence>
<dbReference type="AlphaFoldDB" id="A0A286UN42"/>
<sequence>MSGPSTGLTAVFLTFHFAGGIIGLPLVVFSIIASRQISRHPTLLNFCATWFFSSLVYTLLLYAGKQRDPHPPFGLCLAQASMATGVFPMTSVAGVALVAHIWHGLGPSRPWSQFGLASHDIQTARLTSLLLAPYIVFMTLTIAAAAIGHQQPDRITSHEALFYCTIDSSLFNVFVPVFTIVAMAFILLFEGLICMKIYQNAYIRVGLDRFGFRLFLVRLAGFAIYAIIALIVAALLLSNSSEIAPYILQASLPLSVFIFIGTQKEVLSIWNRWFPRFGRDEKHHQDGSHYRSRSTTALMVDGRPPTPSFVLETFRLQDIDKNTPDSKAEIYHSKVPTIGIPKRPPRPQQTIESFFTDPTRPLPAHTEPQKFEAKPPKPLLQQPTVSSRPQEPVRPYDVQFSSEPSRAPINPSHGFSAQAPNSQASGADQEQANIIATQKQTISRLLEEAGYMNKALDRLKNIEQSFHKAQNALTTERRTASQLRGYVNQLEYDLQAQQNILNDRIVQNKTLEDNCKYLEEKAEKLDKLTKSLDNALQDSLNKEMEWMKKYEELKSEHTVILAEKQKLEEENSLLMDYFVSHDSPVDWSLPGGANSRQNAFPPSLKQKMRQRASTPMPRPFSRSASLRKTRRQTDAAAAQNPVTTTTKAKDVQNAPRTEFNVDSLDRLRPKLLKLSGKMELSEKVSGLEELVREQAAVIEELEAVVDDDRRERIRRHLETSTESWSIPGSISSSMIANSSSFLFDRDSRIPEAENRTRLPQLH</sequence>
<dbReference type="OrthoDB" id="3232296at2759"/>
<dbReference type="EMBL" id="NBII01000003">
    <property type="protein sequence ID" value="PAV20982.1"/>
    <property type="molecule type" value="Genomic_DNA"/>
</dbReference>
<organism evidence="4 5">
    <name type="scientific">Pyrrhoderma noxium</name>
    <dbReference type="NCBI Taxonomy" id="2282107"/>
    <lineage>
        <taxon>Eukaryota</taxon>
        <taxon>Fungi</taxon>
        <taxon>Dikarya</taxon>
        <taxon>Basidiomycota</taxon>
        <taxon>Agaricomycotina</taxon>
        <taxon>Agaricomycetes</taxon>
        <taxon>Hymenochaetales</taxon>
        <taxon>Hymenochaetaceae</taxon>
        <taxon>Pyrrhoderma</taxon>
    </lineage>
</organism>
<feature type="region of interest" description="Disordered" evidence="2">
    <location>
        <begin position="589"/>
        <end position="657"/>
    </location>
</feature>
<keyword evidence="3" id="KW-1133">Transmembrane helix</keyword>
<evidence type="ECO:0000256" key="1">
    <source>
        <dbReference type="SAM" id="Coils"/>
    </source>
</evidence>
<keyword evidence="5" id="KW-1185">Reference proteome</keyword>
<feature type="transmembrane region" description="Helical" evidence="3">
    <location>
        <begin position="215"/>
        <end position="237"/>
    </location>
</feature>
<feature type="transmembrane region" description="Helical" evidence="3">
    <location>
        <begin position="6"/>
        <end position="31"/>
    </location>
</feature>
<feature type="coiled-coil region" evidence="1">
    <location>
        <begin position="508"/>
        <end position="570"/>
    </location>
</feature>
<feature type="transmembrane region" description="Helical" evidence="3">
    <location>
        <begin position="126"/>
        <end position="149"/>
    </location>
</feature>
<feature type="compositionally biased region" description="Polar residues" evidence="2">
    <location>
        <begin position="413"/>
        <end position="429"/>
    </location>
</feature>
<protein>
    <submittedName>
        <fullName evidence="4">Uncharacterized protein</fullName>
    </submittedName>
</protein>
<proteinExistence type="predicted"/>
<keyword evidence="3" id="KW-0472">Membrane</keyword>
<feature type="region of interest" description="Disordered" evidence="2">
    <location>
        <begin position="325"/>
        <end position="429"/>
    </location>
</feature>
<keyword evidence="3" id="KW-0812">Transmembrane</keyword>
<feature type="transmembrane region" description="Helical" evidence="3">
    <location>
        <begin position="43"/>
        <end position="63"/>
    </location>
</feature>
<feature type="transmembrane region" description="Helical" evidence="3">
    <location>
        <begin position="169"/>
        <end position="194"/>
    </location>
</feature>
<feature type="coiled-coil region" evidence="1">
    <location>
        <begin position="684"/>
        <end position="711"/>
    </location>
</feature>
<dbReference type="STRING" id="2282107.A0A286UN42"/>
<keyword evidence="1" id="KW-0175">Coiled coil</keyword>
<accession>A0A286UN42</accession>
<name>A0A286UN42_9AGAM</name>
<evidence type="ECO:0000313" key="5">
    <source>
        <dbReference type="Proteomes" id="UP000217199"/>
    </source>
</evidence>
<reference evidence="4 5" key="1">
    <citation type="journal article" date="2017" name="Mol. Ecol.">
        <title>Comparative and population genomic landscape of Phellinus noxius: A hypervariable fungus causing root rot in trees.</title>
        <authorList>
            <person name="Chung C.L."/>
            <person name="Lee T.J."/>
            <person name="Akiba M."/>
            <person name="Lee H.H."/>
            <person name="Kuo T.H."/>
            <person name="Liu D."/>
            <person name="Ke H.M."/>
            <person name="Yokoi T."/>
            <person name="Roa M.B."/>
            <person name="Lu M.J."/>
            <person name="Chang Y.Y."/>
            <person name="Ann P.J."/>
            <person name="Tsai J.N."/>
            <person name="Chen C.Y."/>
            <person name="Tzean S.S."/>
            <person name="Ota Y."/>
            <person name="Hattori T."/>
            <person name="Sahashi N."/>
            <person name="Liou R.F."/>
            <person name="Kikuchi T."/>
            <person name="Tsai I.J."/>
        </authorList>
    </citation>
    <scope>NUCLEOTIDE SEQUENCE [LARGE SCALE GENOMIC DNA]</scope>
    <source>
        <strain evidence="4 5">FFPRI411160</strain>
    </source>
</reference>